<dbReference type="InterPro" id="IPR040079">
    <property type="entry name" value="Glutathione_S-Trfase"/>
</dbReference>
<keyword evidence="3" id="KW-1185">Reference proteome</keyword>
<dbReference type="Pfam" id="PF13410">
    <property type="entry name" value="GST_C_2"/>
    <property type="match status" value="1"/>
</dbReference>
<dbReference type="Gene3D" id="1.20.1050.10">
    <property type="match status" value="1"/>
</dbReference>
<evidence type="ECO:0000259" key="1">
    <source>
        <dbReference type="PROSITE" id="PS50404"/>
    </source>
</evidence>
<dbReference type="RefSeq" id="WP_043948071.1">
    <property type="nucleotide sequence ID" value="NZ_HG966617.1"/>
</dbReference>
<keyword evidence="2" id="KW-0808">Transferase</keyword>
<dbReference type="PANTHER" id="PTHR42673">
    <property type="entry name" value="MALEYLACETOACETATE ISOMERASE"/>
    <property type="match status" value="1"/>
</dbReference>
<dbReference type="InterPro" id="IPR004045">
    <property type="entry name" value="Glutathione_S-Trfase_N"/>
</dbReference>
<protein>
    <submittedName>
        <fullName evidence="2">Glutathione S-transferase</fullName>
        <ecNumber evidence="2">2.5.1.18</ecNumber>
    </submittedName>
</protein>
<dbReference type="GO" id="GO:0006559">
    <property type="term" value="P:L-phenylalanine catabolic process"/>
    <property type="evidence" value="ECO:0007669"/>
    <property type="project" value="TreeGrafter"/>
</dbReference>
<feature type="domain" description="GST N-terminal" evidence="1">
    <location>
        <begin position="6"/>
        <end position="87"/>
    </location>
</feature>
<dbReference type="EC" id="2.5.1.18" evidence="2"/>
<dbReference type="KEGG" id="pect:BN1012_Phect1689"/>
<dbReference type="PANTHER" id="PTHR42673:SF4">
    <property type="entry name" value="MALEYLACETOACETATE ISOMERASE"/>
    <property type="match status" value="1"/>
</dbReference>
<sequence>MHTPPLQLVIGDKNWSSWSLRPWLAMKVAGLDFEEVDVTLRQSAETKAQCLSHSPAGKVPVLKWADETIWDSLAILETLADRLPDARLWPEDAQARAHGRAISAEMHSGFTALRRDMPMDCTHHRPGEGMNDAVAEDISRIIAIWTEARGRFGEAGGGPYLLGTFSIADAMYAPVVSRLETYAPDLVALGDRDGTARAYMETINSMTEMREWVLGARAQMGR</sequence>
<dbReference type="Pfam" id="PF13409">
    <property type="entry name" value="GST_N_2"/>
    <property type="match status" value="1"/>
</dbReference>
<dbReference type="GO" id="GO:0004364">
    <property type="term" value="F:glutathione transferase activity"/>
    <property type="evidence" value="ECO:0007669"/>
    <property type="project" value="UniProtKB-EC"/>
</dbReference>
<dbReference type="EMBL" id="HG966617">
    <property type="protein sequence ID" value="CDO59903.1"/>
    <property type="molecule type" value="Genomic_DNA"/>
</dbReference>
<dbReference type="STRING" id="1458461.BN1012_Phect1689"/>
<dbReference type="SUPFAM" id="SSF47616">
    <property type="entry name" value="GST C-terminal domain-like"/>
    <property type="match status" value="1"/>
</dbReference>
<reference evidence="2 3" key="1">
    <citation type="journal article" date="2014" name="Front. Genet.">
        <title>Genome and metabolic network of "Candidatus Phaeomarinobacter ectocarpi" Ec32, a new candidate genus of Alphaproteobacteria frequently associated with brown algae.</title>
        <authorList>
            <person name="Dittami S.M."/>
            <person name="Barbeyron T."/>
            <person name="Boyen C."/>
            <person name="Cambefort J."/>
            <person name="Collet G."/>
            <person name="Delage L."/>
            <person name="Gobet A."/>
            <person name="Groisillier A."/>
            <person name="Leblanc C."/>
            <person name="Michel G."/>
            <person name="Scornet D."/>
            <person name="Siegel A."/>
            <person name="Tapia J.E."/>
            <person name="Tonon T."/>
        </authorList>
    </citation>
    <scope>NUCLEOTIDE SEQUENCE [LARGE SCALE GENOMIC DNA]</scope>
    <source>
        <strain evidence="2 3">Ec32</strain>
    </source>
</reference>
<dbReference type="AlphaFoldDB" id="X5M912"/>
<dbReference type="SFLD" id="SFLDS00019">
    <property type="entry name" value="Glutathione_Transferase_(cytos"/>
    <property type="match status" value="1"/>
</dbReference>
<proteinExistence type="predicted"/>
<dbReference type="OrthoDB" id="9799538at2"/>
<dbReference type="InterPro" id="IPR036249">
    <property type="entry name" value="Thioredoxin-like_sf"/>
</dbReference>
<evidence type="ECO:0000313" key="2">
    <source>
        <dbReference type="EMBL" id="CDO59903.1"/>
    </source>
</evidence>
<dbReference type="Proteomes" id="UP000032160">
    <property type="component" value="Chromosome I"/>
</dbReference>
<dbReference type="PATRIC" id="fig|1458461.3.peg.1691"/>
<name>X5M912_9HYPH</name>
<dbReference type="SFLD" id="SFLDG00358">
    <property type="entry name" value="Main_(cytGST)"/>
    <property type="match status" value="1"/>
</dbReference>
<dbReference type="Gene3D" id="3.40.30.10">
    <property type="entry name" value="Glutaredoxin"/>
    <property type="match status" value="1"/>
</dbReference>
<dbReference type="CDD" id="cd03194">
    <property type="entry name" value="GST_C_3"/>
    <property type="match status" value="1"/>
</dbReference>
<evidence type="ECO:0000313" key="3">
    <source>
        <dbReference type="Proteomes" id="UP000032160"/>
    </source>
</evidence>
<dbReference type="PROSITE" id="PS50404">
    <property type="entry name" value="GST_NTER"/>
    <property type="match status" value="1"/>
</dbReference>
<dbReference type="SUPFAM" id="SSF52833">
    <property type="entry name" value="Thioredoxin-like"/>
    <property type="match status" value="1"/>
</dbReference>
<gene>
    <name evidence="2" type="ORF">BN1012_Phect1689</name>
</gene>
<organism evidence="2 3">
    <name type="scientific">Candidatus Phaeomarinibacter ectocarpi</name>
    <dbReference type="NCBI Taxonomy" id="1458461"/>
    <lineage>
        <taxon>Bacteria</taxon>
        <taxon>Pseudomonadati</taxon>
        <taxon>Pseudomonadota</taxon>
        <taxon>Alphaproteobacteria</taxon>
        <taxon>Hyphomicrobiales</taxon>
        <taxon>Parvibaculaceae</taxon>
        <taxon>Candidatus Phaeomarinibacter</taxon>
    </lineage>
</organism>
<dbReference type="GO" id="GO:0016034">
    <property type="term" value="F:maleylacetoacetate isomerase activity"/>
    <property type="evidence" value="ECO:0007669"/>
    <property type="project" value="TreeGrafter"/>
</dbReference>
<dbReference type="HOGENOM" id="CLU_070658_0_0_5"/>
<dbReference type="InterPro" id="IPR036282">
    <property type="entry name" value="Glutathione-S-Trfase_C_sf"/>
</dbReference>
<accession>X5M912</accession>
<dbReference type="CDD" id="cd03043">
    <property type="entry name" value="GST_N_1"/>
    <property type="match status" value="1"/>
</dbReference>
<dbReference type="GO" id="GO:0006749">
    <property type="term" value="P:glutathione metabolic process"/>
    <property type="evidence" value="ECO:0007669"/>
    <property type="project" value="TreeGrafter"/>
</dbReference>